<dbReference type="NCBIfam" id="TIGR03016">
    <property type="entry name" value="pepcterm_hypo_1"/>
    <property type="match status" value="1"/>
</dbReference>
<evidence type="ECO:0000313" key="2">
    <source>
        <dbReference type="EMBL" id="EGV28498.1"/>
    </source>
</evidence>
<accession>G2E613</accession>
<dbReference type="InterPro" id="IPR017467">
    <property type="entry name" value="CHP03016_PEP-CTERM"/>
</dbReference>
<keyword evidence="3" id="KW-1185">Reference proteome</keyword>
<feature type="region of interest" description="Disordered" evidence="1">
    <location>
        <begin position="47"/>
        <end position="71"/>
    </location>
</feature>
<protein>
    <submittedName>
        <fullName evidence="2">PEP-CTERM system associated protein</fullName>
    </submittedName>
</protein>
<organism evidence="2 3">
    <name type="scientific">Thiorhodococcus drewsii AZ1</name>
    <dbReference type="NCBI Taxonomy" id="765913"/>
    <lineage>
        <taxon>Bacteria</taxon>
        <taxon>Pseudomonadati</taxon>
        <taxon>Pseudomonadota</taxon>
        <taxon>Gammaproteobacteria</taxon>
        <taxon>Chromatiales</taxon>
        <taxon>Chromatiaceae</taxon>
        <taxon>Thiorhodococcus</taxon>
    </lineage>
</organism>
<dbReference type="RefSeq" id="WP_007042439.1">
    <property type="nucleotide sequence ID" value="NZ_AFWT01000036.1"/>
</dbReference>
<dbReference type="Proteomes" id="UP000004200">
    <property type="component" value="Unassembled WGS sequence"/>
</dbReference>
<comment type="caution">
    <text evidence="2">The sequence shown here is derived from an EMBL/GenBank/DDBJ whole genome shotgun (WGS) entry which is preliminary data.</text>
</comment>
<dbReference type="AlphaFoldDB" id="G2E613"/>
<dbReference type="STRING" id="765913.ThidrDRAFT_3726"/>
<name>G2E613_9GAMM</name>
<dbReference type="EMBL" id="AFWT01000036">
    <property type="protein sequence ID" value="EGV28498.1"/>
    <property type="molecule type" value="Genomic_DNA"/>
</dbReference>
<dbReference type="eggNOG" id="COG5338">
    <property type="taxonomic scope" value="Bacteria"/>
</dbReference>
<evidence type="ECO:0000313" key="3">
    <source>
        <dbReference type="Proteomes" id="UP000004200"/>
    </source>
</evidence>
<proteinExistence type="predicted"/>
<feature type="compositionally biased region" description="Basic and acidic residues" evidence="1">
    <location>
        <begin position="55"/>
        <end position="70"/>
    </location>
</feature>
<gene>
    <name evidence="2" type="ORF">ThidrDRAFT_3726</name>
</gene>
<sequence>MTLADPMTPRSALLRLPVEPRMLAAGVLMMVACPAFGASLERSNALGMEPNDSDALNRRDTINVGEERKSGSRIQLSKQLSTKLTYSDNLNSSNGSNGSKSGGFIWEVVPGFVLNADGRHLDVNIAYSALVSYEVSDDSGSRVDNRLQADLVSELYEDHLFLDLAVTGRQELIDSFASGTFDTVGLNGNNLQTSWTYRVKPSYRERFGRYSDLQVDLETNGVFYSDTANDDSQGYVANARLTNGPFWEPAFYELRAEYEEEQYQGEGTNRFASLQGDLGYRVDRRWRFLTSVGYEDNDYASLEDTSGPIWGLGLDWTPTVRTRLFSALEHHYYGWAPRFEVSHRSKRSQLTGRYERGIETIRSQRLQQNVYSFEDPFGEPTVPEFGTDPSVFGIDSMPSETAFISDRLELEYRLQTRRSTVTLGVSYETRDYELPQEDEAFAEGRFSVTRNLSSAMSATLLLRLNDRRRDTGENTTGEATSVNEYALDFGLSRRLSEHLSASMDYGFRNYEDGPENRVTASLVLSW</sequence>
<evidence type="ECO:0000256" key="1">
    <source>
        <dbReference type="SAM" id="MobiDB-lite"/>
    </source>
</evidence>
<reference evidence="2 3" key="1">
    <citation type="submission" date="2011-06" db="EMBL/GenBank/DDBJ databases">
        <title>The draft genome of Thiorhodococcus drewsii AZ1.</title>
        <authorList>
            <consortium name="US DOE Joint Genome Institute (JGI-PGF)"/>
            <person name="Lucas S."/>
            <person name="Han J."/>
            <person name="Lapidus A."/>
            <person name="Cheng J.-F."/>
            <person name="Goodwin L."/>
            <person name="Pitluck S."/>
            <person name="Peters L."/>
            <person name="Land M.L."/>
            <person name="Hauser L."/>
            <person name="Vogl K."/>
            <person name="Liu Z."/>
            <person name="Imhoff J."/>
            <person name="Thiel V."/>
            <person name="Frigaard N.-U."/>
            <person name="Bryant D.A."/>
            <person name="Woyke T.J."/>
        </authorList>
    </citation>
    <scope>NUCLEOTIDE SEQUENCE [LARGE SCALE GENOMIC DNA]</scope>
    <source>
        <strain evidence="2 3">AZ1</strain>
    </source>
</reference>